<dbReference type="KEGG" id="dee:HQN60_08545"/>
<evidence type="ECO:0000313" key="1">
    <source>
        <dbReference type="EMBL" id="QKJ66745.1"/>
    </source>
</evidence>
<organism evidence="1 2">
    <name type="scientific">Deefgea piscis</name>
    <dbReference type="NCBI Taxonomy" id="2739061"/>
    <lineage>
        <taxon>Bacteria</taxon>
        <taxon>Pseudomonadati</taxon>
        <taxon>Pseudomonadota</taxon>
        <taxon>Betaproteobacteria</taxon>
        <taxon>Neisseriales</taxon>
        <taxon>Chitinibacteraceae</taxon>
        <taxon>Deefgea</taxon>
    </lineage>
</organism>
<dbReference type="RefSeq" id="WP_173533249.1">
    <property type="nucleotide sequence ID" value="NZ_CP054143.1"/>
</dbReference>
<protein>
    <submittedName>
        <fullName evidence="1">DUF937 domain-containing protein</fullName>
    </submittedName>
</protein>
<dbReference type="Gene3D" id="1.10.10.690">
    <property type="entry name" value="YidB-like"/>
    <property type="match status" value="1"/>
</dbReference>
<dbReference type="SUPFAM" id="SSF140804">
    <property type="entry name" value="YidB-like"/>
    <property type="match status" value="1"/>
</dbReference>
<dbReference type="Proteomes" id="UP000504844">
    <property type="component" value="Chromosome"/>
</dbReference>
<dbReference type="AlphaFoldDB" id="A0A6M8SNI8"/>
<keyword evidence="2" id="KW-1185">Reference proteome</keyword>
<evidence type="ECO:0000313" key="2">
    <source>
        <dbReference type="Proteomes" id="UP000504844"/>
    </source>
</evidence>
<dbReference type="Pfam" id="PF20159">
    <property type="entry name" value="YidB"/>
    <property type="match status" value="1"/>
</dbReference>
<gene>
    <name evidence="1" type="ORF">HQN60_08545</name>
</gene>
<proteinExistence type="predicted"/>
<reference evidence="1 2" key="1">
    <citation type="submission" date="2020-05" db="EMBL/GenBank/DDBJ databases">
        <title>Complete genome sequence of Deefgea sp. D17.</title>
        <authorList>
            <person name="Bae J.-W."/>
            <person name="Han J.E."/>
        </authorList>
    </citation>
    <scope>NUCLEOTIDE SEQUENCE [LARGE SCALE GENOMIC DNA]</scope>
    <source>
        <strain evidence="1 2">D17</strain>
    </source>
</reference>
<name>A0A6M8SNI8_9NEIS</name>
<accession>A0A6M8SNI8</accession>
<dbReference type="InterPro" id="IPR045372">
    <property type="entry name" value="YidB"/>
</dbReference>
<dbReference type="InterPro" id="IPR027405">
    <property type="entry name" value="YidB-like"/>
</dbReference>
<dbReference type="EMBL" id="CP054143">
    <property type="protein sequence ID" value="QKJ66745.1"/>
    <property type="molecule type" value="Genomic_DNA"/>
</dbReference>
<sequence>MGLLDSLAGQFLGGSNSEGTMGMLSTLLEQQGGVAGVVEKFQNGGLGEIAQSWVASGQNLPISSEQIEAVLGNETVAGIASKLGIDPATAAGQISSLLPQLIDSLTPNGQIEAGNPDVMGAAMNLIKGKLFG</sequence>